<dbReference type="GO" id="GO:0005975">
    <property type="term" value="P:carbohydrate metabolic process"/>
    <property type="evidence" value="ECO:0007669"/>
    <property type="project" value="InterPro"/>
</dbReference>
<dbReference type="EMBL" id="NHTK01001310">
    <property type="protein sequence ID" value="PPR00481.1"/>
    <property type="molecule type" value="Genomic_DNA"/>
</dbReference>
<evidence type="ECO:0000313" key="3">
    <source>
        <dbReference type="EMBL" id="PPR00481.1"/>
    </source>
</evidence>
<dbReference type="PANTHER" id="PTHR41814:SF1">
    <property type="entry name" value="CELLULASE"/>
    <property type="match status" value="1"/>
</dbReference>
<accession>A0A409YBU5</accession>
<sequence>MVNLDVTILPAIGAFTAAIQDFTAFPFYPGFPIRNVTKVASTLPSHSWEYGTATQMLLELYNPEFSVFGARPFPVPSLDKDHVRAMEYAFRTIKLGTGYNALAAGEGSSGDPASLGVGAVLLGKRNATYARAAKETVDGLLNDVPRFSNGAISHRFSVAELWADFMYMAPPFLAYYAADTDDAELLQESVRQSKLYREILQDPSTGVWRHIIGPQSQDVGLWSTGNAWAAAGMCRILATITKAPVARTAPWRNGLINEITGYIKEIVDGAIASPHDDGLLRNYYYGTGSNRAWGEISGSTLIASVVYRMAVLQPGIFAQGSYIRWADGIKETISGNDEDGKAHVTPEGIVRPAVNPLDWWDVNKFERGSPEGNAFTVLLYTAWRDCVLAHRCRNPDAEPQGPGSDAGVAAEAGEASDATRRDVEGRSVPVARSHEIYRRNMNMMRQH</sequence>
<dbReference type="AlphaFoldDB" id="A0A409YBU5"/>
<keyword evidence="4" id="KW-1185">Reference proteome</keyword>
<name>A0A409YBU5_9AGAR</name>
<keyword evidence="1" id="KW-0378">Hydrolase</keyword>
<reference evidence="3 4" key="1">
    <citation type="journal article" date="2018" name="Evol. Lett.">
        <title>Horizontal gene cluster transfer increased hallucinogenic mushroom diversity.</title>
        <authorList>
            <person name="Reynolds H.T."/>
            <person name="Vijayakumar V."/>
            <person name="Gluck-Thaler E."/>
            <person name="Korotkin H.B."/>
            <person name="Matheny P.B."/>
            <person name="Slot J.C."/>
        </authorList>
    </citation>
    <scope>NUCLEOTIDE SEQUENCE [LARGE SCALE GENOMIC DNA]</scope>
    <source>
        <strain evidence="3 4">2629</strain>
    </source>
</reference>
<dbReference type="OrthoDB" id="4138492at2759"/>
<dbReference type="InterPro" id="IPR012341">
    <property type="entry name" value="6hp_glycosidase-like_sf"/>
</dbReference>
<dbReference type="Pfam" id="PF07470">
    <property type="entry name" value="Glyco_hydro_88"/>
    <property type="match status" value="1"/>
</dbReference>
<dbReference type="SUPFAM" id="SSF48208">
    <property type="entry name" value="Six-hairpin glycosidases"/>
    <property type="match status" value="1"/>
</dbReference>
<dbReference type="GO" id="GO:0016787">
    <property type="term" value="F:hydrolase activity"/>
    <property type="evidence" value="ECO:0007669"/>
    <property type="project" value="UniProtKB-KW"/>
</dbReference>
<comment type="caution">
    <text evidence="3">The sequence shown here is derived from an EMBL/GenBank/DDBJ whole genome shotgun (WGS) entry which is preliminary data.</text>
</comment>
<evidence type="ECO:0008006" key="5">
    <source>
        <dbReference type="Google" id="ProtNLM"/>
    </source>
</evidence>
<dbReference type="PANTHER" id="PTHR41814">
    <property type="entry name" value="EXPRESSED PROTEIN"/>
    <property type="match status" value="1"/>
</dbReference>
<organism evidence="3 4">
    <name type="scientific">Panaeolus cyanescens</name>
    <dbReference type="NCBI Taxonomy" id="181874"/>
    <lineage>
        <taxon>Eukaryota</taxon>
        <taxon>Fungi</taxon>
        <taxon>Dikarya</taxon>
        <taxon>Basidiomycota</taxon>
        <taxon>Agaricomycotina</taxon>
        <taxon>Agaricomycetes</taxon>
        <taxon>Agaricomycetidae</taxon>
        <taxon>Agaricales</taxon>
        <taxon>Agaricineae</taxon>
        <taxon>Galeropsidaceae</taxon>
        <taxon>Panaeolus</taxon>
    </lineage>
</organism>
<gene>
    <name evidence="3" type="ORF">CVT24_004536</name>
</gene>
<dbReference type="Gene3D" id="1.50.10.10">
    <property type="match status" value="1"/>
</dbReference>
<dbReference type="Proteomes" id="UP000284842">
    <property type="component" value="Unassembled WGS sequence"/>
</dbReference>
<dbReference type="InParanoid" id="A0A409YBU5"/>
<protein>
    <recommendedName>
        <fullName evidence="5">Six-hairpin glycosidase</fullName>
    </recommendedName>
</protein>
<evidence type="ECO:0000256" key="1">
    <source>
        <dbReference type="ARBA" id="ARBA00022801"/>
    </source>
</evidence>
<feature type="region of interest" description="Disordered" evidence="2">
    <location>
        <begin position="396"/>
        <end position="447"/>
    </location>
</feature>
<dbReference type="InterPro" id="IPR010905">
    <property type="entry name" value="Glyco_hydro_88"/>
</dbReference>
<evidence type="ECO:0000313" key="4">
    <source>
        <dbReference type="Proteomes" id="UP000284842"/>
    </source>
</evidence>
<evidence type="ECO:0000256" key="2">
    <source>
        <dbReference type="SAM" id="MobiDB-lite"/>
    </source>
</evidence>
<dbReference type="InterPro" id="IPR008928">
    <property type="entry name" value="6-hairpin_glycosidase_sf"/>
</dbReference>
<proteinExistence type="predicted"/>